<dbReference type="EMBL" id="CP044222">
    <property type="protein sequence ID" value="QEW06467.1"/>
    <property type="molecule type" value="Genomic_DNA"/>
</dbReference>
<accession>A0A5J6LD57</accession>
<protein>
    <submittedName>
        <fullName evidence="1">DUF3750 domain-containing protein</fullName>
    </submittedName>
</protein>
<dbReference type="InterPro" id="IPR022224">
    <property type="entry name" value="DUF3750"/>
</dbReference>
<sequence length="264" mass="28819">MRTRFKWLVRLLVFIVLVFFIPVGCALTSHFSGDEGPSDWRTARRDSAGIAPDAAAHQGALIQVYAARAFRWRGALGVHTWIAAKPQGVDHYTRFEVIGFSVRRGGDAVQVAQGIPDGYWYGSQPALLREIRGGGEVDALISRLHEAARLYPYNHEYRVWPGPNSNTFIAYLGRKVPELKLNLPPTAIGKDYLPEGGVFARAPSGSGFQISLAGLLGVTLALEEGFEMNFLGLSAGVDPWPLALNLPGLGRLGFPTHMPLKAIE</sequence>
<reference evidence="1 2" key="1">
    <citation type="submission" date="2019-09" db="EMBL/GenBank/DDBJ databases">
        <title>Nitrincola iocasae sp. nov., a bacterium isolated from the sediment collected at a cold seep field in South China Sea.</title>
        <authorList>
            <person name="Zhang H."/>
            <person name="Wang H."/>
            <person name="Li C."/>
        </authorList>
    </citation>
    <scope>NUCLEOTIDE SEQUENCE [LARGE SCALE GENOMIC DNA]</scope>
    <source>
        <strain evidence="1 2">KXZD1103</strain>
    </source>
</reference>
<organism evidence="1 2">
    <name type="scientific">Nitrincola iocasae</name>
    <dbReference type="NCBI Taxonomy" id="2614693"/>
    <lineage>
        <taxon>Bacteria</taxon>
        <taxon>Pseudomonadati</taxon>
        <taxon>Pseudomonadota</taxon>
        <taxon>Gammaproteobacteria</taxon>
        <taxon>Oceanospirillales</taxon>
        <taxon>Oceanospirillaceae</taxon>
        <taxon>Nitrincola</taxon>
    </lineage>
</organism>
<name>A0A5J6LD57_9GAMM</name>
<dbReference type="Pfam" id="PF12570">
    <property type="entry name" value="DUF3750"/>
    <property type="match status" value="1"/>
</dbReference>
<dbReference type="KEGG" id="nik:F5I99_08065"/>
<proteinExistence type="predicted"/>
<dbReference type="AlphaFoldDB" id="A0A5J6LD57"/>
<dbReference type="Proteomes" id="UP000325606">
    <property type="component" value="Chromosome"/>
</dbReference>
<evidence type="ECO:0000313" key="2">
    <source>
        <dbReference type="Proteomes" id="UP000325606"/>
    </source>
</evidence>
<evidence type="ECO:0000313" key="1">
    <source>
        <dbReference type="EMBL" id="QEW06467.1"/>
    </source>
</evidence>
<keyword evidence="2" id="KW-1185">Reference proteome</keyword>
<gene>
    <name evidence="1" type="ORF">F5I99_08065</name>
</gene>
<dbReference type="RefSeq" id="WP_151054837.1">
    <property type="nucleotide sequence ID" value="NZ_CP044222.1"/>
</dbReference>